<keyword evidence="2 3" id="KW-0802">TPR repeat</keyword>
<reference evidence="4 5" key="1">
    <citation type="submission" date="2019-03" db="EMBL/GenBank/DDBJ databases">
        <title>Sequencing 23 genomes of Wallemia ichthyophaga.</title>
        <authorList>
            <person name="Gostincar C."/>
        </authorList>
    </citation>
    <scope>NUCLEOTIDE SEQUENCE [LARGE SCALE GENOMIC DNA]</scope>
    <source>
        <strain evidence="4 5">EXF-8621</strain>
    </source>
</reference>
<keyword evidence="1" id="KW-0677">Repeat</keyword>
<dbReference type="SUPFAM" id="SSF81901">
    <property type="entry name" value="HCP-like"/>
    <property type="match status" value="1"/>
</dbReference>
<evidence type="ECO:0000256" key="2">
    <source>
        <dbReference type="ARBA" id="ARBA00022803"/>
    </source>
</evidence>
<dbReference type="SUPFAM" id="SSF48452">
    <property type="entry name" value="TPR-like"/>
    <property type="match status" value="2"/>
</dbReference>
<feature type="repeat" description="TPR" evidence="3">
    <location>
        <begin position="476"/>
        <end position="509"/>
    </location>
</feature>
<dbReference type="Pfam" id="PF13174">
    <property type="entry name" value="TPR_6"/>
    <property type="match status" value="1"/>
</dbReference>
<name>A0A4T0HEV3_WALIC</name>
<dbReference type="Proteomes" id="UP000306954">
    <property type="component" value="Unassembled WGS sequence"/>
</dbReference>
<dbReference type="PANTHER" id="PTHR15704">
    <property type="entry name" value="SUPERKILLER 3 PROTEIN-RELATED"/>
    <property type="match status" value="1"/>
</dbReference>
<dbReference type="Pfam" id="PF13432">
    <property type="entry name" value="TPR_16"/>
    <property type="match status" value="1"/>
</dbReference>
<evidence type="ECO:0000313" key="4">
    <source>
        <dbReference type="EMBL" id="TIB13057.1"/>
    </source>
</evidence>
<evidence type="ECO:0000256" key="3">
    <source>
        <dbReference type="PROSITE-ProRule" id="PRU00339"/>
    </source>
</evidence>
<evidence type="ECO:0000313" key="5">
    <source>
        <dbReference type="Proteomes" id="UP000306954"/>
    </source>
</evidence>
<organism evidence="4 5">
    <name type="scientific">Wallemia ichthyophaga</name>
    <dbReference type="NCBI Taxonomy" id="245174"/>
    <lineage>
        <taxon>Eukaryota</taxon>
        <taxon>Fungi</taxon>
        <taxon>Dikarya</taxon>
        <taxon>Basidiomycota</taxon>
        <taxon>Wallemiomycotina</taxon>
        <taxon>Wallemiomycetes</taxon>
        <taxon>Wallemiales</taxon>
        <taxon>Wallemiaceae</taxon>
        <taxon>Wallemia</taxon>
    </lineage>
</organism>
<dbReference type="GO" id="GO:0055087">
    <property type="term" value="C:Ski complex"/>
    <property type="evidence" value="ECO:0007669"/>
    <property type="project" value="InterPro"/>
</dbReference>
<proteinExistence type="predicted"/>
<feature type="repeat" description="TPR" evidence="3">
    <location>
        <begin position="998"/>
        <end position="1031"/>
    </location>
</feature>
<dbReference type="Pfam" id="PF13181">
    <property type="entry name" value="TPR_8"/>
    <property type="match status" value="1"/>
</dbReference>
<evidence type="ECO:0008006" key="6">
    <source>
        <dbReference type="Google" id="ProtNLM"/>
    </source>
</evidence>
<dbReference type="PROSITE" id="PS50005">
    <property type="entry name" value="TPR"/>
    <property type="match status" value="4"/>
</dbReference>
<dbReference type="InterPro" id="IPR011990">
    <property type="entry name" value="TPR-like_helical_dom_sf"/>
</dbReference>
<dbReference type="InterPro" id="IPR019734">
    <property type="entry name" value="TPR_rpt"/>
</dbReference>
<protein>
    <recommendedName>
        <fullName evidence="6">Superkiller protein 3</fullName>
    </recommendedName>
</protein>
<dbReference type="EMBL" id="SPOF01000016">
    <property type="protein sequence ID" value="TIB13057.1"/>
    <property type="molecule type" value="Genomic_DNA"/>
</dbReference>
<comment type="caution">
    <text evidence="4">The sequence shown here is derived from an EMBL/GenBank/DDBJ whole genome shotgun (WGS) entry which is preliminary data.</text>
</comment>
<feature type="repeat" description="TPR" evidence="3">
    <location>
        <begin position="674"/>
        <end position="707"/>
    </location>
</feature>
<gene>
    <name evidence="4" type="ORF">E3P90_01788</name>
</gene>
<sequence>MRVLILSSAPNAPIARLIVLVQAMSSKAKLKSAKESLDAKDFDKAKISVEGILTFEPFNYNANVFHGLALLNLGDEIGAEKAYRRAIESNPTQLLAWRGLASFYEKCENWNRLIKTLFELLELFHDASDATKLAETIQKLLQLHKQLNNIDDLTECLHWYLPGSKYYDLLTTLPPPDHTQPLLTTTYESQCAIYDSLPILIQLKDIHLSNMSQWRWSEMEKRRTRLGAPKSDIIEKNLISESSKDSKLEPLYLEILNHPLTSDELRRDIEAALFKFKHDHLLATSLKEADLKQQLIHQVMTMATGMVTINVPNLLAWTTIIEWCNVEHLNEYNAILLRRFQALFPDHPLCGVINGLFAYLPSFRLEDDPTPIMPKDMALNAIIDGIESNNSSLLTHRVLSFVYETEKQFEDASAVSDAGLDLCTVLAKDSSLTYDLHNLAFERTLAISFTYNFPPKHHMRAMGHIYNVLNLRPQDVDILTAQGTCMEYGGKWEQAREVFQRIITIDPANLIAKEEHSWCYVMQSDYASGKAGLEEVLDELSKRDDMENVATHQARCYFKLGKCLWEQGGQEKMSSYSLFIQSIKHVNKYAPSFTYLGLYYLQVAQPIDVVRASKCFQKAFELDSRETEAARWLADGFADEKEWDLVEIVARRTVEGEGSTVEELVKGRYLSRNAWAWKAIGVVELNRNNYGAAIEAFQIALRANTADMSSWLRLGESYAAAGRHSAALKTFGKSRELDNSADNWLALYATADVLRLMGFHASAIETLKSIYDKNNLAIVVALSQSYISQARYETMSGFKGRAVESYIESVKHALTLVHQEKYLRVAWKVFSDAFYGLAKLAALDVRSDLSEAVETIVSVVKEEDILGKFHSKDIIDLGRISNTINTRSSINRACVMVAILTSEFAITLDFGRPDSVGSSWYDLAIVLEELSKQSSLKSEADVKKDTSKLSIAAVRNALRSEPGNDDYWNALGNLVFESDARLAQHSYIKAIEIDGRNPTYWTNLGFLYIAQKDAELAGYALKKSQTVDPDYVYAWVGLSILATSEGRHEDARMLYEHSFTISGGSELESNFGFAFAHNKAAESSEMHRQNYAMQRFTEDSPNDCAGLHLHALVSERLGQHDVARAQIERCVELLEAAYEDSESAETERNYALANVSLGRIRLALEEYGGAIEAFNISLSLVEEEEKDMKLSAMLGLGLAGYYSDSSHTPIKDAFDEFKHVDAGVLLAQLLWCKGDRDSATSVLLECVEIDSEYLPAISTLAAIGILTHDGGLLDAALSEILSMPIDKRSEIDKHRGVHKLLVQNTLMSGDTLSTIRMLTKQLSFEPYAQDLKRDLSKLLLATDKKDLGVNVALADDSIATRLNASNVALQALAKADGGMAEEALKDAQRALHIDPTDQDNWKTVALLKLLV</sequence>
<dbReference type="PANTHER" id="PTHR15704:SF7">
    <property type="entry name" value="SUPERKILLER COMPLEX PROTEIN 3"/>
    <property type="match status" value="1"/>
</dbReference>
<dbReference type="GO" id="GO:0006401">
    <property type="term" value="P:RNA catabolic process"/>
    <property type="evidence" value="ECO:0007669"/>
    <property type="project" value="InterPro"/>
</dbReference>
<accession>A0A4T0HEV3</accession>
<feature type="repeat" description="TPR" evidence="3">
    <location>
        <begin position="708"/>
        <end position="741"/>
    </location>
</feature>
<dbReference type="Gene3D" id="1.25.40.10">
    <property type="entry name" value="Tetratricopeptide repeat domain"/>
    <property type="match status" value="4"/>
</dbReference>
<evidence type="ECO:0000256" key="1">
    <source>
        <dbReference type="ARBA" id="ARBA00022737"/>
    </source>
</evidence>
<dbReference type="SMART" id="SM00028">
    <property type="entry name" value="TPR"/>
    <property type="match status" value="9"/>
</dbReference>
<dbReference type="InterPro" id="IPR039226">
    <property type="entry name" value="Ski3/TTC37"/>
</dbReference>